<accession>A0A6B2M9F3</accession>
<dbReference type="GO" id="GO:0016747">
    <property type="term" value="F:acyltransferase activity, transferring groups other than amino-acyl groups"/>
    <property type="evidence" value="ECO:0007669"/>
    <property type="project" value="InterPro"/>
</dbReference>
<dbReference type="Pfam" id="PF13508">
    <property type="entry name" value="Acetyltransf_7"/>
    <property type="match status" value="1"/>
</dbReference>
<dbReference type="PANTHER" id="PTHR42791:SF1">
    <property type="entry name" value="N-ACETYLTRANSFERASE DOMAIN-CONTAINING PROTEIN"/>
    <property type="match status" value="1"/>
</dbReference>
<reference evidence="2" key="1">
    <citation type="submission" date="2019-11" db="EMBL/GenBank/DDBJ databases">
        <title>Burkholderia cenocepacia CF.</title>
        <authorList>
            <person name="Vianna E.F."/>
            <person name="Marques E.A."/>
            <person name="Albano R.M."/>
            <person name="Leao R.S."/>
        </authorList>
    </citation>
    <scope>NUCLEOTIDE SEQUENCE</scope>
    <source>
        <strain evidence="2">MS-2140</strain>
    </source>
</reference>
<feature type="domain" description="N-acetyltransferase" evidence="1">
    <location>
        <begin position="3"/>
        <end position="163"/>
    </location>
</feature>
<dbReference type="AlphaFoldDB" id="A0A6B2M9F3"/>
<sequence length="164" mass="18759">MPLIFVPVTHADAEALVAIRIAAMRDSLARIGRFDPQRARERFLASFDPARCRFVEVDHSRAGFYTLRPRADHWLLDHLYIVPAHQGKGIGAAVLREIFAEADEHRMPVHVGALRGSDSNRFYEGHGFVRTGEAEWDIYYRREPGTATTSRSRDGFRMKSTRTY</sequence>
<dbReference type="RefSeq" id="WP_163122771.1">
    <property type="nucleotide sequence ID" value="NZ_JAAEAM010000005.1"/>
</dbReference>
<dbReference type="Gene3D" id="3.40.630.30">
    <property type="match status" value="1"/>
</dbReference>
<proteinExistence type="predicted"/>
<organism evidence="2">
    <name type="scientific">Burkholderia cenocepacia</name>
    <dbReference type="NCBI Taxonomy" id="95486"/>
    <lineage>
        <taxon>Bacteria</taxon>
        <taxon>Pseudomonadati</taxon>
        <taxon>Pseudomonadota</taxon>
        <taxon>Betaproteobacteria</taxon>
        <taxon>Burkholderiales</taxon>
        <taxon>Burkholderiaceae</taxon>
        <taxon>Burkholderia</taxon>
        <taxon>Burkholderia cepacia complex</taxon>
    </lineage>
</organism>
<dbReference type="EMBL" id="JAAEAM010000005">
    <property type="protein sequence ID" value="NDV71529.1"/>
    <property type="molecule type" value="Genomic_DNA"/>
</dbReference>
<dbReference type="InterPro" id="IPR000182">
    <property type="entry name" value="GNAT_dom"/>
</dbReference>
<keyword evidence="2" id="KW-0808">Transferase</keyword>
<dbReference type="PROSITE" id="PS51186">
    <property type="entry name" value="GNAT"/>
    <property type="match status" value="1"/>
</dbReference>
<evidence type="ECO:0000259" key="1">
    <source>
        <dbReference type="PROSITE" id="PS51186"/>
    </source>
</evidence>
<evidence type="ECO:0000313" key="2">
    <source>
        <dbReference type="EMBL" id="NDV71529.1"/>
    </source>
</evidence>
<protein>
    <submittedName>
        <fullName evidence="2">GNAT family N-acetyltransferase</fullName>
    </submittedName>
</protein>
<dbReference type="CDD" id="cd04301">
    <property type="entry name" value="NAT_SF"/>
    <property type="match status" value="1"/>
</dbReference>
<dbReference type="InterPro" id="IPR016181">
    <property type="entry name" value="Acyl_CoA_acyltransferase"/>
</dbReference>
<dbReference type="InterPro" id="IPR052523">
    <property type="entry name" value="Trichothecene_AcTrans"/>
</dbReference>
<dbReference type="SUPFAM" id="SSF55729">
    <property type="entry name" value="Acyl-CoA N-acyltransferases (Nat)"/>
    <property type="match status" value="1"/>
</dbReference>
<dbReference type="PANTHER" id="PTHR42791">
    <property type="entry name" value="GNAT FAMILY ACETYLTRANSFERASE"/>
    <property type="match status" value="1"/>
</dbReference>
<name>A0A6B2M9F3_9BURK</name>
<comment type="caution">
    <text evidence="2">The sequence shown here is derived from an EMBL/GenBank/DDBJ whole genome shotgun (WGS) entry which is preliminary data.</text>
</comment>
<gene>
    <name evidence="2" type="ORF">GFJ35_05455</name>
</gene>